<evidence type="ECO:0000313" key="1">
    <source>
        <dbReference type="EMBL" id="KDR41485.1"/>
    </source>
</evidence>
<comment type="caution">
    <text evidence="1">The sequence shown here is derived from an EMBL/GenBank/DDBJ whole genome shotgun (WGS) entry which is preliminary data.</text>
</comment>
<proteinExistence type="predicted"/>
<dbReference type="InterPro" id="IPR021783">
    <property type="entry name" value="DUF3348"/>
</dbReference>
<evidence type="ECO:0000313" key="2">
    <source>
        <dbReference type="Proteomes" id="UP000027466"/>
    </source>
</evidence>
<dbReference type="EMBL" id="JFHC01000027">
    <property type="protein sequence ID" value="KDR41485.1"/>
    <property type="molecule type" value="Genomic_DNA"/>
</dbReference>
<dbReference type="AlphaFoldDB" id="A0A069PLJ0"/>
<gene>
    <name evidence="1" type="ORF">BG61_17575</name>
</gene>
<dbReference type="Pfam" id="PF11828">
    <property type="entry name" value="DUF3348"/>
    <property type="match status" value="1"/>
</dbReference>
<dbReference type="STRING" id="60547.GCA_000751215_04115"/>
<name>A0A069PLJ0_9BURK</name>
<organism evidence="1 2">
    <name type="scientific">Caballeronia glathei</name>
    <dbReference type="NCBI Taxonomy" id="60547"/>
    <lineage>
        <taxon>Bacteria</taxon>
        <taxon>Pseudomonadati</taxon>
        <taxon>Pseudomonadota</taxon>
        <taxon>Betaproteobacteria</taxon>
        <taxon>Burkholderiales</taxon>
        <taxon>Burkholderiaceae</taxon>
        <taxon>Caballeronia</taxon>
    </lineage>
</organism>
<protein>
    <recommendedName>
        <fullName evidence="3">DUF3348 domain-containing protein</fullName>
    </recommendedName>
</protein>
<dbReference type="Proteomes" id="UP000027466">
    <property type="component" value="Unassembled WGS sequence"/>
</dbReference>
<dbReference type="RefSeq" id="WP_035934702.1">
    <property type="nucleotide sequence ID" value="NZ_CADFFX010000005.1"/>
</dbReference>
<sequence length="247" mass="26690">MVQVPQRTALNGPTLIRLLARLTDADLPESRQPLSDRLSEWLGWTDAIALSTALSGNPPAVAPGARAIGRSEENECARVRAALAKAIAGDRTFAAARRRGPAHASPDGFPMDAAADYAVFRQRYLSLQQTMETDIGNLRARLRGMLAARSPGMTRLAMVDAVMERALSARERSLLSSVPVMLGARFERLRQSQEETRAAAQASGEAAAATPGAWLDVFRKDMQSVLLAELDIRFQPVEGLLAALRTS</sequence>
<evidence type="ECO:0008006" key="3">
    <source>
        <dbReference type="Google" id="ProtNLM"/>
    </source>
</evidence>
<keyword evidence="2" id="KW-1185">Reference proteome</keyword>
<accession>A0A069PLJ0</accession>
<reference evidence="1 2" key="1">
    <citation type="submission" date="2014-03" db="EMBL/GenBank/DDBJ databases">
        <title>Draft Genome Sequences of Four Burkholderia Strains.</title>
        <authorList>
            <person name="Liu X.Y."/>
            <person name="Li C.X."/>
            <person name="Xu J.H."/>
        </authorList>
    </citation>
    <scope>NUCLEOTIDE SEQUENCE [LARGE SCALE GENOMIC DNA]</scope>
    <source>
        <strain evidence="1 2">DSM 50014</strain>
    </source>
</reference>